<name>A0ACC2XXR7_9TREE</name>
<organism evidence="1 2">
    <name type="scientific">Naganishia onofrii</name>
    <dbReference type="NCBI Taxonomy" id="1851511"/>
    <lineage>
        <taxon>Eukaryota</taxon>
        <taxon>Fungi</taxon>
        <taxon>Dikarya</taxon>
        <taxon>Basidiomycota</taxon>
        <taxon>Agaricomycotina</taxon>
        <taxon>Tremellomycetes</taxon>
        <taxon>Filobasidiales</taxon>
        <taxon>Filobasidiaceae</taxon>
        <taxon>Naganishia</taxon>
    </lineage>
</organism>
<protein>
    <submittedName>
        <fullName evidence="1">Uncharacterized protein</fullName>
    </submittedName>
</protein>
<accession>A0ACC2XXR7</accession>
<comment type="caution">
    <text evidence="1">The sequence shown here is derived from an EMBL/GenBank/DDBJ whole genome shotgun (WGS) entry which is preliminary data.</text>
</comment>
<dbReference type="Proteomes" id="UP001234202">
    <property type="component" value="Unassembled WGS sequence"/>
</dbReference>
<sequence length="229" mass="24537">MTVPFGNIQRGRRIPIPVGTSGSTAFTRNISSGRPKRMPKAAFYAVRKGRVPGIYDTWDEAEQQVLRHVGAIHKKFRSRAEAEAFISQGGAASQDPYTIPETGSEEKLSAPPDNLKTRIWAVKVGRTPGIYKTCGRRGKQSRAAPFQVHAARASTRPSLSSLPGDGSAITLSPVYQLAQSQGFTITRDGHLVVYTDGSSQGNGGKMAKAGSGVWWAAQGHASTLQVIGF</sequence>
<reference evidence="1" key="1">
    <citation type="submission" date="2023-04" db="EMBL/GenBank/DDBJ databases">
        <title>Draft Genome sequencing of Naganishia species isolated from polar environments using Oxford Nanopore Technology.</title>
        <authorList>
            <person name="Leo P."/>
            <person name="Venkateswaran K."/>
        </authorList>
    </citation>
    <scope>NUCLEOTIDE SEQUENCE</scope>
    <source>
        <strain evidence="1">DBVPG 5303</strain>
    </source>
</reference>
<gene>
    <name evidence="1" type="ORF">QFC24_000555</name>
</gene>
<proteinExistence type="predicted"/>
<keyword evidence="2" id="KW-1185">Reference proteome</keyword>
<evidence type="ECO:0000313" key="2">
    <source>
        <dbReference type="Proteomes" id="UP001234202"/>
    </source>
</evidence>
<evidence type="ECO:0000313" key="1">
    <source>
        <dbReference type="EMBL" id="KAJ9128262.1"/>
    </source>
</evidence>
<dbReference type="EMBL" id="JASBWV010000001">
    <property type="protein sequence ID" value="KAJ9128262.1"/>
    <property type="molecule type" value="Genomic_DNA"/>
</dbReference>